<dbReference type="Proteomes" id="UP000184480">
    <property type="component" value="Unassembled WGS sequence"/>
</dbReference>
<accession>A0A1M5DC29</accession>
<evidence type="ECO:0000313" key="2">
    <source>
        <dbReference type="Proteomes" id="UP000184480"/>
    </source>
</evidence>
<evidence type="ECO:0000313" key="1">
    <source>
        <dbReference type="EMBL" id="SHF64549.1"/>
    </source>
</evidence>
<dbReference type="EMBL" id="FQUC01000008">
    <property type="protein sequence ID" value="SHF64549.1"/>
    <property type="molecule type" value="Genomic_DNA"/>
</dbReference>
<organism evidence="1 2">
    <name type="scientific">Dysgonomonas macrotermitis</name>
    <dbReference type="NCBI Taxonomy" id="1346286"/>
    <lineage>
        <taxon>Bacteria</taxon>
        <taxon>Pseudomonadati</taxon>
        <taxon>Bacteroidota</taxon>
        <taxon>Bacteroidia</taxon>
        <taxon>Bacteroidales</taxon>
        <taxon>Dysgonomonadaceae</taxon>
        <taxon>Dysgonomonas</taxon>
    </lineage>
</organism>
<dbReference type="AlphaFoldDB" id="A0A1M5DC29"/>
<sequence>MLPYPATSNLNIQKFITAFARDPARLNNSFLIKFIFKWDF</sequence>
<proteinExistence type="predicted"/>
<name>A0A1M5DC29_9BACT</name>
<protein>
    <submittedName>
        <fullName evidence="1">Uncharacterized protein</fullName>
    </submittedName>
</protein>
<reference evidence="2" key="1">
    <citation type="submission" date="2016-11" db="EMBL/GenBank/DDBJ databases">
        <authorList>
            <person name="Varghese N."/>
            <person name="Submissions S."/>
        </authorList>
    </citation>
    <scope>NUCLEOTIDE SEQUENCE [LARGE SCALE GENOMIC DNA]</scope>
    <source>
        <strain evidence="2">DSM 27370</strain>
    </source>
</reference>
<gene>
    <name evidence="1" type="ORF">SAMN05444362_108146</name>
</gene>
<keyword evidence="2" id="KW-1185">Reference proteome</keyword>